<organism evidence="3 4">
    <name type="scientific">Elysia marginata</name>
    <dbReference type="NCBI Taxonomy" id="1093978"/>
    <lineage>
        <taxon>Eukaryota</taxon>
        <taxon>Metazoa</taxon>
        <taxon>Spiralia</taxon>
        <taxon>Lophotrochozoa</taxon>
        <taxon>Mollusca</taxon>
        <taxon>Gastropoda</taxon>
        <taxon>Heterobranchia</taxon>
        <taxon>Euthyneura</taxon>
        <taxon>Panpulmonata</taxon>
        <taxon>Sacoglossa</taxon>
        <taxon>Placobranchoidea</taxon>
        <taxon>Plakobranchidae</taxon>
        <taxon>Elysia</taxon>
    </lineage>
</organism>
<evidence type="ECO:0000313" key="4">
    <source>
        <dbReference type="Proteomes" id="UP000762676"/>
    </source>
</evidence>
<dbReference type="InterPro" id="IPR016187">
    <property type="entry name" value="CTDL_fold"/>
</dbReference>
<evidence type="ECO:0000259" key="2">
    <source>
        <dbReference type="PROSITE" id="PS50041"/>
    </source>
</evidence>
<gene>
    <name evidence="3" type="ORF">ElyMa_005741600</name>
</gene>
<name>A0AAV4FLU8_9GAST</name>
<keyword evidence="4" id="KW-1185">Reference proteome</keyword>
<evidence type="ECO:0000313" key="3">
    <source>
        <dbReference type="EMBL" id="GFR73899.1"/>
    </source>
</evidence>
<dbReference type="SUPFAM" id="SSF56436">
    <property type="entry name" value="C-type lectin-like"/>
    <property type="match status" value="1"/>
</dbReference>
<proteinExistence type="predicted"/>
<protein>
    <submittedName>
        <fullName evidence="3">C-type lectin domain family 11 member A</fullName>
    </submittedName>
</protein>
<dbReference type="PANTHER" id="PTHR22801">
    <property type="entry name" value="LITHOSTATHINE"/>
    <property type="match status" value="1"/>
</dbReference>
<dbReference type="PANTHER" id="PTHR22801:SF63">
    <property type="entry name" value="C-TYPE LECTIN DOMAIN-CONTAINING PROTEIN"/>
    <property type="match status" value="1"/>
</dbReference>
<dbReference type="Proteomes" id="UP000762676">
    <property type="component" value="Unassembled WGS sequence"/>
</dbReference>
<keyword evidence="1" id="KW-0732">Signal</keyword>
<feature type="chain" id="PRO_5043394168" evidence="1">
    <location>
        <begin position="18"/>
        <end position="199"/>
    </location>
</feature>
<dbReference type="SMART" id="SM00034">
    <property type="entry name" value="CLECT"/>
    <property type="match status" value="1"/>
</dbReference>
<reference evidence="3 4" key="1">
    <citation type="journal article" date="2021" name="Elife">
        <title>Chloroplast acquisition without the gene transfer in kleptoplastic sea slugs, Plakobranchus ocellatus.</title>
        <authorList>
            <person name="Maeda T."/>
            <person name="Takahashi S."/>
            <person name="Yoshida T."/>
            <person name="Shimamura S."/>
            <person name="Takaki Y."/>
            <person name="Nagai Y."/>
            <person name="Toyoda A."/>
            <person name="Suzuki Y."/>
            <person name="Arimoto A."/>
            <person name="Ishii H."/>
            <person name="Satoh N."/>
            <person name="Nishiyama T."/>
            <person name="Hasebe M."/>
            <person name="Maruyama T."/>
            <person name="Minagawa J."/>
            <person name="Obokata J."/>
            <person name="Shigenobu S."/>
        </authorList>
    </citation>
    <scope>NUCLEOTIDE SEQUENCE [LARGE SCALE GENOMIC DNA]</scope>
</reference>
<dbReference type="Gene3D" id="3.10.100.10">
    <property type="entry name" value="Mannose-Binding Protein A, subunit A"/>
    <property type="match status" value="1"/>
</dbReference>
<dbReference type="AlphaFoldDB" id="A0AAV4FLU8"/>
<dbReference type="InterPro" id="IPR050801">
    <property type="entry name" value="Ca-Dep_Lectins_ImmuneDev"/>
</dbReference>
<dbReference type="InterPro" id="IPR001304">
    <property type="entry name" value="C-type_lectin-like"/>
</dbReference>
<dbReference type="PROSITE" id="PS50041">
    <property type="entry name" value="C_TYPE_LECTIN_2"/>
    <property type="match status" value="1"/>
</dbReference>
<comment type="caution">
    <text evidence="3">The sequence shown here is derived from an EMBL/GenBank/DDBJ whole genome shotgun (WGS) entry which is preliminary data.</text>
</comment>
<dbReference type="EMBL" id="BMAT01011499">
    <property type="protein sequence ID" value="GFR73899.1"/>
    <property type="molecule type" value="Genomic_DNA"/>
</dbReference>
<dbReference type="Pfam" id="PF00059">
    <property type="entry name" value="Lectin_C"/>
    <property type="match status" value="1"/>
</dbReference>
<sequence length="199" mass="21894">MILLVAASLLLFHSASGAQNSTVKSLCPLDVVKDVGESKYFSVAYDTCFLFATSIKVTYDKAVANCKDLGGKIVMPKTMYVNDFLLSEIERLPSSDQGSPFWIGMTDRKNEGNMVWEDGTAVKDLSNLVTGAGGVLGSVWGHGEDCVALDPRDGKWHDYRCLKSGLVAKNSKLPYICQFPVSNVLQRFLKVFHPDYHGF</sequence>
<dbReference type="InterPro" id="IPR016186">
    <property type="entry name" value="C-type_lectin-like/link_sf"/>
</dbReference>
<dbReference type="CDD" id="cd00037">
    <property type="entry name" value="CLECT"/>
    <property type="match status" value="1"/>
</dbReference>
<accession>A0AAV4FLU8</accession>
<feature type="domain" description="C-type lectin" evidence="2">
    <location>
        <begin position="44"/>
        <end position="161"/>
    </location>
</feature>
<evidence type="ECO:0000256" key="1">
    <source>
        <dbReference type="SAM" id="SignalP"/>
    </source>
</evidence>
<feature type="signal peptide" evidence="1">
    <location>
        <begin position="1"/>
        <end position="17"/>
    </location>
</feature>